<accession>A0A8A4TKZ6</accession>
<dbReference type="AlphaFoldDB" id="A0A8A4TKZ6"/>
<evidence type="ECO:0000256" key="1">
    <source>
        <dbReference type="SAM" id="Phobius"/>
    </source>
</evidence>
<keyword evidence="1" id="KW-0812">Transmembrane</keyword>
<sequence>MRRPSNQCTSGEDHPTCCATKSPHPALDVLGVGLSTLCLVHCLLLPLLPLLLAMPALPEIHDERVHTGFLVVIVPIALVALWRGLRHHGRIAVVVWGALGTVLLVLGALAERFGMGHSGTPTVLAEHFEHFGTPVETSLTVLGSVLLSGAHLFNRRCIHRAATRTLQTP</sequence>
<organism evidence="2 3">
    <name type="scientific">Sulfidibacter corallicola</name>
    <dbReference type="NCBI Taxonomy" id="2818388"/>
    <lineage>
        <taxon>Bacteria</taxon>
        <taxon>Pseudomonadati</taxon>
        <taxon>Acidobacteriota</taxon>
        <taxon>Holophagae</taxon>
        <taxon>Acanthopleuribacterales</taxon>
        <taxon>Acanthopleuribacteraceae</taxon>
        <taxon>Sulfidibacter</taxon>
    </lineage>
</organism>
<feature type="transmembrane region" description="Helical" evidence="1">
    <location>
        <begin position="65"/>
        <end position="85"/>
    </location>
</feature>
<reference evidence="2" key="1">
    <citation type="submission" date="2021-03" db="EMBL/GenBank/DDBJ databases">
        <title>Acanthopleuribacteraceae sp. M133.</title>
        <authorList>
            <person name="Wang G."/>
        </authorList>
    </citation>
    <scope>NUCLEOTIDE SEQUENCE</scope>
    <source>
        <strain evidence="2">M133</strain>
    </source>
</reference>
<feature type="transmembrane region" description="Helical" evidence="1">
    <location>
        <begin position="29"/>
        <end position="53"/>
    </location>
</feature>
<gene>
    <name evidence="2" type="ORF">J3U87_34265</name>
</gene>
<dbReference type="KEGG" id="scor:J3U87_34265"/>
<dbReference type="EMBL" id="CP071793">
    <property type="protein sequence ID" value="QTD50679.1"/>
    <property type="molecule type" value="Genomic_DNA"/>
</dbReference>
<keyword evidence="1" id="KW-1133">Transmembrane helix</keyword>
<dbReference type="InterPro" id="IPR004891">
    <property type="entry name" value="Mercury-R_MerC"/>
</dbReference>
<dbReference type="Proteomes" id="UP000663929">
    <property type="component" value="Chromosome"/>
</dbReference>
<keyword evidence="3" id="KW-1185">Reference proteome</keyword>
<evidence type="ECO:0000313" key="3">
    <source>
        <dbReference type="Proteomes" id="UP000663929"/>
    </source>
</evidence>
<evidence type="ECO:0000313" key="2">
    <source>
        <dbReference type="EMBL" id="QTD50679.1"/>
    </source>
</evidence>
<dbReference type="RefSeq" id="WP_237380579.1">
    <property type="nucleotide sequence ID" value="NZ_CP071793.1"/>
</dbReference>
<dbReference type="GO" id="GO:0016020">
    <property type="term" value="C:membrane"/>
    <property type="evidence" value="ECO:0007669"/>
    <property type="project" value="InterPro"/>
</dbReference>
<keyword evidence="1" id="KW-0472">Membrane</keyword>
<name>A0A8A4TKZ6_SULCO</name>
<proteinExistence type="predicted"/>
<protein>
    <submittedName>
        <fullName evidence="2">MerC domain-containing protein</fullName>
    </submittedName>
</protein>
<feature type="transmembrane region" description="Helical" evidence="1">
    <location>
        <begin position="91"/>
        <end position="110"/>
    </location>
</feature>
<dbReference type="Pfam" id="PF03203">
    <property type="entry name" value="MerC"/>
    <property type="match status" value="1"/>
</dbReference>
<dbReference type="GO" id="GO:0015097">
    <property type="term" value="F:mercury ion transmembrane transporter activity"/>
    <property type="evidence" value="ECO:0007669"/>
    <property type="project" value="InterPro"/>
</dbReference>